<sequence length="235" mass="26567">MASPDERKKMKDALRPKRPLNKVDSVAEGFEEQKMEFRLPKFDFEENEKNGDNTVKSGATSRPLLFTHANLPGDDVSTKSHTFKVFKASKRSYTSASSSSSPRPRCVPSRVRTDVLPPFTAQLKAKSQMSHIAMRVETSSLEDISYALTDPEPEPDLKFNDDDWEIVNYEDVGILDMIVSDSSSDDDDEVVEDEEEYEIVGYGMRNEVGNTAGGWGSIPSEHNGMRRKWYKAFLR</sequence>
<organism evidence="2 3">
    <name type="scientific">Pleomassaria siparia CBS 279.74</name>
    <dbReference type="NCBI Taxonomy" id="1314801"/>
    <lineage>
        <taxon>Eukaryota</taxon>
        <taxon>Fungi</taxon>
        <taxon>Dikarya</taxon>
        <taxon>Ascomycota</taxon>
        <taxon>Pezizomycotina</taxon>
        <taxon>Dothideomycetes</taxon>
        <taxon>Pleosporomycetidae</taxon>
        <taxon>Pleosporales</taxon>
        <taxon>Pleomassariaceae</taxon>
        <taxon>Pleomassaria</taxon>
    </lineage>
</organism>
<keyword evidence="3" id="KW-1185">Reference proteome</keyword>
<dbReference type="EMBL" id="MU005768">
    <property type="protein sequence ID" value="KAF2711078.1"/>
    <property type="molecule type" value="Genomic_DNA"/>
</dbReference>
<accession>A0A6G1KE17</accession>
<reference evidence="2" key="1">
    <citation type="journal article" date="2020" name="Stud. Mycol.">
        <title>101 Dothideomycetes genomes: a test case for predicting lifestyles and emergence of pathogens.</title>
        <authorList>
            <person name="Haridas S."/>
            <person name="Albert R."/>
            <person name="Binder M."/>
            <person name="Bloem J."/>
            <person name="Labutti K."/>
            <person name="Salamov A."/>
            <person name="Andreopoulos B."/>
            <person name="Baker S."/>
            <person name="Barry K."/>
            <person name="Bills G."/>
            <person name="Bluhm B."/>
            <person name="Cannon C."/>
            <person name="Castanera R."/>
            <person name="Culley D."/>
            <person name="Daum C."/>
            <person name="Ezra D."/>
            <person name="Gonzalez J."/>
            <person name="Henrissat B."/>
            <person name="Kuo A."/>
            <person name="Liang C."/>
            <person name="Lipzen A."/>
            <person name="Lutzoni F."/>
            <person name="Magnuson J."/>
            <person name="Mondo S."/>
            <person name="Nolan M."/>
            <person name="Ohm R."/>
            <person name="Pangilinan J."/>
            <person name="Park H.-J."/>
            <person name="Ramirez L."/>
            <person name="Alfaro M."/>
            <person name="Sun H."/>
            <person name="Tritt A."/>
            <person name="Yoshinaga Y."/>
            <person name="Zwiers L.-H."/>
            <person name="Turgeon B."/>
            <person name="Goodwin S."/>
            <person name="Spatafora J."/>
            <person name="Crous P."/>
            <person name="Grigoriev I."/>
        </authorList>
    </citation>
    <scope>NUCLEOTIDE SEQUENCE</scope>
    <source>
        <strain evidence="2">CBS 279.74</strain>
    </source>
</reference>
<evidence type="ECO:0000313" key="2">
    <source>
        <dbReference type="EMBL" id="KAF2711078.1"/>
    </source>
</evidence>
<evidence type="ECO:0000313" key="3">
    <source>
        <dbReference type="Proteomes" id="UP000799428"/>
    </source>
</evidence>
<feature type="region of interest" description="Disordered" evidence="1">
    <location>
        <begin position="1"/>
        <end position="22"/>
    </location>
</feature>
<dbReference type="AlphaFoldDB" id="A0A6G1KE17"/>
<feature type="compositionally biased region" description="Basic and acidic residues" evidence="1">
    <location>
        <begin position="1"/>
        <end position="15"/>
    </location>
</feature>
<proteinExistence type="predicted"/>
<gene>
    <name evidence="2" type="ORF">K504DRAFT_490015</name>
</gene>
<evidence type="ECO:0000256" key="1">
    <source>
        <dbReference type="SAM" id="MobiDB-lite"/>
    </source>
</evidence>
<protein>
    <submittedName>
        <fullName evidence="2">Uncharacterized protein</fullName>
    </submittedName>
</protein>
<feature type="region of interest" description="Disordered" evidence="1">
    <location>
        <begin position="45"/>
        <end position="78"/>
    </location>
</feature>
<dbReference type="Proteomes" id="UP000799428">
    <property type="component" value="Unassembled WGS sequence"/>
</dbReference>
<name>A0A6G1KE17_9PLEO</name>